<organism evidence="1 2">
    <name type="scientific">Pseudobacteriovorax antillogorgiicola</name>
    <dbReference type="NCBI Taxonomy" id="1513793"/>
    <lineage>
        <taxon>Bacteria</taxon>
        <taxon>Pseudomonadati</taxon>
        <taxon>Bdellovibrionota</taxon>
        <taxon>Oligoflexia</taxon>
        <taxon>Oligoflexales</taxon>
        <taxon>Pseudobacteriovoracaceae</taxon>
        <taxon>Pseudobacteriovorax</taxon>
    </lineage>
</organism>
<evidence type="ECO:0000313" key="1">
    <source>
        <dbReference type="EMBL" id="SMF26935.1"/>
    </source>
</evidence>
<evidence type="ECO:0000313" key="2">
    <source>
        <dbReference type="Proteomes" id="UP000192907"/>
    </source>
</evidence>
<sequence length="120" mass="13380">MKTLPQKIASGIVLLCFLSVQLLTVANMLSPCRCADSRVDHSHCETMKSSEGATSESKIYPCNCFIEHRRFSSSMITYDFSKPWADKESLDYSLLTQENTPYSCQSGSLAFAPDPPYPKV</sequence>
<dbReference type="Proteomes" id="UP000192907">
    <property type="component" value="Unassembled WGS sequence"/>
</dbReference>
<dbReference type="STRING" id="1513793.SAMN06296036_108181"/>
<dbReference type="EMBL" id="FWZT01000008">
    <property type="protein sequence ID" value="SMF26935.1"/>
    <property type="molecule type" value="Genomic_DNA"/>
</dbReference>
<gene>
    <name evidence="1" type="ORF">SAMN06296036_108181</name>
</gene>
<keyword evidence="2" id="KW-1185">Reference proteome</keyword>
<dbReference type="AlphaFoldDB" id="A0A1Y6BSE5"/>
<proteinExistence type="predicted"/>
<name>A0A1Y6BSE5_9BACT</name>
<dbReference type="RefSeq" id="WP_132318792.1">
    <property type="nucleotide sequence ID" value="NZ_FWZT01000008.1"/>
</dbReference>
<accession>A0A1Y6BSE5</accession>
<reference evidence="2" key="1">
    <citation type="submission" date="2017-04" db="EMBL/GenBank/DDBJ databases">
        <authorList>
            <person name="Varghese N."/>
            <person name="Submissions S."/>
        </authorList>
    </citation>
    <scope>NUCLEOTIDE SEQUENCE [LARGE SCALE GENOMIC DNA]</scope>
    <source>
        <strain evidence="2">RKEM611</strain>
    </source>
</reference>
<protein>
    <submittedName>
        <fullName evidence="1">Uncharacterized protein</fullName>
    </submittedName>
</protein>